<name>A0AA44QBT2_BACCE</name>
<reference evidence="1 2" key="1">
    <citation type="submission" date="2017-09" db="EMBL/GenBank/DDBJ databases">
        <title>Large-scale bioinformatics analysis of Bacillus genomes uncovers conserved roles of natural products in bacterial physiology.</title>
        <authorList>
            <consortium name="Agbiome Team Llc"/>
            <person name="Bleich R.M."/>
            <person name="Grubbs K.J."/>
            <person name="Santa Maria K.C."/>
            <person name="Allen S.E."/>
            <person name="Farag S."/>
            <person name="Shank E.A."/>
            <person name="Bowers A."/>
        </authorList>
    </citation>
    <scope>NUCLEOTIDE SEQUENCE [LARGE SCALE GENOMIC DNA]</scope>
    <source>
        <strain evidence="1 2">AFS067272</strain>
    </source>
</reference>
<accession>A0AA44QBT2</accession>
<dbReference type="Proteomes" id="UP000226357">
    <property type="component" value="Unassembled WGS sequence"/>
</dbReference>
<gene>
    <name evidence="1" type="ORF">COK38_08335</name>
</gene>
<dbReference type="EMBL" id="NVBO01000061">
    <property type="protein sequence ID" value="PFS02939.1"/>
    <property type="molecule type" value="Genomic_DNA"/>
</dbReference>
<comment type="caution">
    <text evidence="1">The sequence shown here is derived from an EMBL/GenBank/DDBJ whole genome shotgun (WGS) entry which is preliminary data.</text>
</comment>
<protein>
    <submittedName>
        <fullName evidence="1">Uncharacterized protein</fullName>
    </submittedName>
</protein>
<sequence>SKVIHVYPALTDSKPPTSRFREKRCPALAAKISSRFAPSDEAKSTSLSGARASYDFERAASAFLKKIGGGSTARKSPIGEG</sequence>
<organism evidence="1 2">
    <name type="scientific">Bacillus cereus</name>
    <dbReference type="NCBI Taxonomy" id="1396"/>
    <lineage>
        <taxon>Bacteria</taxon>
        <taxon>Bacillati</taxon>
        <taxon>Bacillota</taxon>
        <taxon>Bacilli</taxon>
        <taxon>Bacillales</taxon>
        <taxon>Bacillaceae</taxon>
        <taxon>Bacillus</taxon>
        <taxon>Bacillus cereus group</taxon>
    </lineage>
</organism>
<evidence type="ECO:0000313" key="1">
    <source>
        <dbReference type="EMBL" id="PFS02939.1"/>
    </source>
</evidence>
<evidence type="ECO:0000313" key="2">
    <source>
        <dbReference type="Proteomes" id="UP000226357"/>
    </source>
</evidence>
<dbReference type="AlphaFoldDB" id="A0AA44QBT2"/>
<feature type="non-terminal residue" evidence="1">
    <location>
        <position position="1"/>
    </location>
</feature>
<proteinExistence type="predicted"/>